<keyword evidence="7" id="KW-0811">Translocation</keyword>
<reference evidence="11 12" key="1">
    <citation type="submission" date="2024-02" db="EMBL/GenBank/DDBJ databases">
        <authorList>
            <person name="Chen Y."/>
            <person name="Shah S."/>
            <person name="Dougan E. K."/>
            <person name="Thang M."/>
            <person name="Chan C."/>
        </authorList>
    </citation>
    <scope>NUCLEOTIDE SEQUENCE [LARGE SCALE GENOMIC DNA]</scope>
</reference>
<evidence type="ECO:0000256" key="1">
    <source>
        <dbReference type="ARBA" id="ARBA00004162"/>
    </source>
</evidence>
<proteinExistence type="inferred from homology"/>
<organism evidence="11 12">
    <name type="scientific">Durusdinium trenchii</name>
    <dbReference type="NCBI Taxonomy" id="1381693"/>
    <lineage>
        <taxon>Eukaryota</taxon>
        <taxon>Sar</taxon>
        <taxon>Alveolata</taxon>
        <taxon>Dinophyceae</taxon>
        <taxon>Suessiales</taxon>
        <taxon>Symbiodiniaceae</taxon>
        <taxon>Durusdinium</taxon>
    </lineage>
</organism>
<evidence type="ECO:0000256" key="5">
    <source>
        <dbReference type="ARBA" id="ARBA00022927"/>
    </source>
</evidence>
<keyword evidence="3" id="KW-1003">Cell membrane</keyword>
<evidence type="ECO:0000256" key="4">
    <source>
        <dbReference type="ARBA" id="ARBA00022692"/>
    </source>
</evidence>
<feature type="compositionally biased region" description="Basic and acidic residues" evidence="9">
    <location>
        <begin position="65"/>
        <end position="95"/>
    </location>
</feature>
<comment type="subcellular location">
    <subcellularLocation>
        <location evidence="1">Cell membrane</location>
        <topology evidence="1">Single-pass membrane protein</topology>
    </subcellularLocation>
</comment>
<evidence type="ECO:0000313" key="11">
    <source>
        <dbReference type="EMBL" id="CAK9040890.1"/>
    </source>
</evidence>
<keyword evidence="12" id="KW-1185">Reference proteome</keyword>
<name>A0ABP0LP04_9DINO</name>
<accession>A0ABP0LP04</accession>
<sequence length="125" mass="13453">MPSDAILNLPLALIGPLGWPEIGAILVIAVLLFGRRLPDVGRNVGKAIIEFKRGVKGITDDIEEESRKPDARDQDRATPELEAPKGTAYREDAFHEPPAGDVGRPDPMPQQQTPPAAGEGQPRTS</sequence>
<evidence type="ECO:0000256" key="7">
    <source>
        <dbReference type="ARBA" id="ARBA00023010"/>
    </source>
</evidence>
<keyword evidence="8 10" id="KW-0472">Membrane</keyword>
<protein>
    <submittedName>
        <fullName evidence="11">Sec-independent protein translocase protein TatA</fullName>
    </submittedName>
</protein>
<gene>
    <name evidence="11" type="ORF">SCF082_LOCUS23700</name>
</gene>
<feature type="region of interest" description="Disordered" evidence="9">
    <location>
        <begin position="58"/>
        <end position="125"/>
    </location>
</feature>
<comment type="caution">
    <text evidence="11">The sequence shown here is derived from an EMBL/GenBank/DDBJ whole genome shotgun (WGS) entry which is preliminary data.</text>
</comment>
<dbReference type="PANTHER" id="PTHR42982">
    <property type="entry name" value="SEC-INDEPENDENT PROTEIN TRANSLOCASE PROTEIN TATA"/>
    <property type="match status" value="1"/>
</dbReference>
<dbReference type="InterPro" id="IPR006312">
    <property type="entry name" value="TatA/E"/>
</dbReference>
<dbReference type="InterPro" id="IPR003369">
    <property type="entry name" value="TatA/B/E"/>
</dbReference>
<dbReference type="HAMAP" id="MF_00236">
    <property type="entry name" value="TatA_E"/>
    <property type="match status" value="1"/>
</dbReference>
<evidence type="ECO:0000313" key="12">
    <source>
        <dbReference type="Proteomes" id="UP001642464"/>
    </source>
</evidence>
<keyword evidence="6 10" id="KW-1133">Transmembrane helix</keyword>
<feature type="transmembrane region" description="Helical" evidence="10">
    <location>
        <begin position="12"/>
        <end position="33"/>
    </location>
</feature>
<dbReference type="Gene3D" id="1.20.5.3310">
    <property type="match status" value="1"/>
</dbReference>
<keyword evidence="5" id="KW-0653">Protein transport</keyword>
<evidence type="ECO:0000256" key="9">
    <source>
        <dbReference type="SAM" id="MobiDB-lite"/>
    </source>
</evidence>
<evidence type="ECO:0000256" key="6">
    <source>
        <dbReference type="ARBA" id="ARBA00022989"/>
    </source>
</evidence>
<keyword evidence="2" id="KW-0813">Transport</keyword>
<dbReference type="Proteomes" id="UP001642464">
    <property type="component" value="Unassembled WGS sequence"/>
</dbReference>
<evidence type="ECO:0000256" key="2">
    <source>
        <dbReference type="ARBA" id="ARBA00022448"/>
    </source>
</evidence>
<dbReference type="Pfam" id="PF02416">
    <property type="entry name" value="TatA_B_E"/>
    <property type="match status" value="1"/>
</dbReference>
<dbReference type="EMBL" id="CAXAMM010017330">
    <property type="protein sequence ID" value="CAK9040890.1"/>
    <property type="molecule type" value="Genomic_DNA"/>
</dbReference>
<evidence type="ECO:0000256" key="10">
    <source>
        <dbReference type="SAM" id="Phobius"/>
    </source>
</evidence>
<evidence type="ECO:0000256" key="8">
    <source>
        <dbReference type="ARBA" id="ARBA00023136"/>
    </source>
</evidence>
<dbReference type="PANTHER" id="PTHR42982:SF1">
    <property type="entry name" value="SEC-INDEPENDENT PROTEIN TRANSLOCASE PROTEIN TATA"/>
    <property type="match status" value="1"/>
</dbReference>
<evidence type="ECO:0000256" key="3">
    <source>
        <dbReference type="ARBA" id="ARBA00022475"/>
    </source>
</evidence>
<keyword evidence="4 10" id="KW-0812">Transmembrane</keyword>